<dbReference type="Proteomes" id="UP000011083">
    <property type="component" value="Unassembled WGS sequence"/>
</dbReference>
<dbReference type="InterPro" id="IPR011990">
    <property type="entry name" value="TPR-like_helical_dom_sf"/>
</dbReference>
<dbReference type="GeneID" id="14914295"/>
<name>L8GKZ2_ACACF</name>
<dbReference type="GO" id="GO:0006493">
    <property type="term" value="P:protein O-linked glycosylation"/>
    <property type="evidence" value="ECO:0007669"/>
    <property type="project" value="TreeGrafter"/>
</dbReference>
<dbReference type="RefSeq" id="XP_004335748.1">
    <property type="nucleotide sequence ID" value="XM_004335700.1"/>
</dbReference>
<gene>
    <name evidence="4" type="ORF">ACA1_075740</name>
</gene>
<dbReference type="EMBL" id="KB008081">
    <property type="protein sequence ID" value="ELR13735.1"/>
    <property type="molecule type" value="Genomic_DNA"/>
</dbReference>
<organism evidence="4 5">
    <name type="scientific">Acanthamoeba castellanii (strain ATCC 30010 / Neff)</name>
    <dbReference type="NCBI Taxonomy" id="1257118"/>
    <lineage>
        <taxon>Eukaryota</taxon>
        <taxon>Amoebozoa</taxon>
        <taxon>Discosea</taxon>
        <taxon>Longamoebia</taxon>
        <taxon>Centramoebida</taxon>
        <taxon>Acanthamoebidae</taxon>
        <taxon>Acanthamoeba</taxon>
    </lineage>
</organism>
<dbReference type="PANTHER" id="PTHR44998:SF1">
    <property type="entry name" value="UDP-N-ACETYLGLUCOSAMINE--PEPTIDE N-ACETYLGLUCOSAMINYLTRANSFERASE 110 KDA SUBUNIT"/>
    <property type="match status" value="1"/>
</dbReference>
<keyword evidence="2" id="KW-0812">Transmembrane</keyword>
<dbReference type="Pfam" id="PF09976">
    <property type="entry name" value="TPR_21"/>
    <property type="match status" value="1"/>
</dbReference>
<dbReference type="InterPro" id="IPR019734">
    <property type="entry name" value="TPR_rpt"/>
</dbReference>
<proteinExistence type="predicted"/>
<dbReference type="SUPFAM" id="SSF48452">
    <property type="entry name" value="TPR-like"/>
    <property type="match status" value="2"/>
</dbReference>
<dbReference type="STRING" id="1257118.L8GKZ2"/>
<dbReference type="InterPro" id="IPR018704">
    <property type="entry name" value="SecYEG/CpoB_TPR"/>
</dbReference>
<evidence type="ECO:0000259" key="3">
    <source>
        <dbReference type="Pfam" id="PF09976"/>
    </source>
</evidence>
<evidence type="ECO:0000313" key="5">
    <source>
        <dbReference type="Proteomes" id="UP000011083"/>
    </source>
</evidence>
<dbReference type="SMART" id="SM00028">
    <property type="entry name" value="TPR"/>
    <property type="match status" value="4"/>
</dbReference>
<dbReference type="VEuPathDB" id="AmoebaDB:ACA1_075740"/>
<evidence type="ECO:0000256" key="1">
    <source>
        <dbReference type="SAM" id="MobiDB-lite"/>
    </source>
</evidence>
<dbReference type="Gene3D" id="3.40.50.1110">
    <property type="entry name" value="SGNH hydrolase"/>
    <property type="match status" value="1"/>
</dbReference>
<protein>
    <submittedName>
        <fullName evidence="4">Tetratricopeptide repeat domain containing protein</fullName>
    </submittedName>
</protein>
<dbReference type="GO" id="GO:0016757">
    <property type="term" value="F:glycosyltransferase activity"/>
    <property type="evidence" value="ECO:0007669"/>
    <property type="project" value="TreeGrafter"/>
</dbReference>
<feature type="transmembrane region" description="Helical" evidence="2">
    <location>
        <begin position="88"/>
        <end position="110"/>
    </location>
</feature>
<feature type="region of interest" description="Disordered" evidence="1">
    <location>
        <begin position="479"/>
        <end position="542"/>
    </location>
</feature>
<dbReference type="PANTHER" id="PTHR44998">
    <property type="match status" value="1"/>
</dbReference>
<keyword evidence="2" id="KW-0472">Membrane</keyword>
<dbReference type="OMA" id="IWHLREE"/>
<evidence type="ECO:0000313" key="4">
    <source>
        <dbReference type="EMBL" id="ELR13735.1"/>
    </source>
</evidence>
<dbReference type="OrthoDB" id="435413at2759"/>
<feature type="compositionally biased region" description="Basic and acidic residues" evidence="1">
    <location>
        <begin position="521"/>
        <end position="536"/>
    </location>
</feature>
<dbReference type="InterPro" id="IPR036514">
    <property type="entry name" value="SGNH_hydro_sf"/>
</dbReference>
<sequence length="837" mass="93813">MKVYLHFEGSGLPEYTLILTLANDAPDTFSDLLDVRKRQYKQDARVVKSVDDRADLYVVALASSPPATSATPSNPDCRLAFVHYYSRYYVHVHVYFYFVLFVVFLFINAVRRVVRSDRAHVRLAALGVECYSRALTVTSTRVDSVHRCSDDVVAPALPDPLDSSTAANPAVRQYIEHSLAIAEQSRQKGNYRHAVSIFEQVLALIPNQKMCLLQLGKIWLSVKNYDKALPYLMRGVEVHSLDPEFHSTLGDCLYASEAYAEALQCYLNALATAKKAGQSPSALNKFKVLAGRAMYGAGQKDSAVQIYTSILKEDENEDDALVEYGKALVEVDKRTDALHVFLRVLVHKPDHVETRQQITHILRGEGGVEMLAQELAAVPASAAAAFGFLATVIKDYGAVHESTQLYLKALALKPQSSSYALNLIHGLEVLNQYQRAFDEVKAFCKANAQMTLVSDDVSTLSCADILRAIADVEDLLEHSGRHQEMQRHGRDKISKNQRKKQNKAKSNAGAEKNPEESADGDSNKEEAEKETPEKKSGGGPKRPYSAEELDLLAFFCTLAKIVFIVGALDLVQALVKLIEPVREGRELHTTTIRNELAYYCCIAQLMGYHKLPLKDNRPLYVAGDSHSMATAWHTLNIKGEERLLKPMLVTGLKMWHLRPESVFFPKNNFYNVVSTIPPHSDVVFLFGEIDCREGLIVSVEKCRYRDLKEGAQVTIQIFINVLKELRQKYKWNIYIHPVVPVLNETRNIVKQFNEVYKEHVMRTPGLHWLDFFGDLLTPDGTGFNTAYELDGTHMNPTYLPLLEKAMNATLGPQASAIRRLMCVGHSSSETQTDLCSR</sequence>
<dbReference type="SUPFAM" id="SSF52266">
    <property type="entry name" value="SGNH hydrolase"/>
    <property type="match status" value="1"/>
</dbReference>
<dbReference type="AlphaFoldDB" id="L8GKZ2"/>
<accession>L8GKZ2</accession>
<feature type="domain" description="Ancillary SecYEG translocon subunit/Cell division coordinator CpoB TPR" evidence="3">
    <location>
        <begin position="178"/>
        <end position="281"/>
    </location>
</feature>
<reference evidence="4 5" key="1">
    <citation type="journal article" date="2013" name="Genome Biol.">
        <title>Genome of Acanthamoeba castellanii highlights extensive lateral gene transfer and early evolution of tyrosine kinase signaling.</title>
        <authorList>
            <person name="Clarke M."/>
            <person name="Lohan A.J."/>
            <person name="Liu B."/>
            <person name="Lagkouvardos I."/>
            <person name="Roy S."/>
            <person name="Zafar N."/>
            <person name="Bertelli C."/>
            <person name="Schilde C."/>
            <person name="Kianianmomeni A."/>
            <person name="Burglin T.R."/>
            <person name="Frech C."/>
            <person name="Turcotte B."/>
            <person name="Kopec K.O."/>
            <person name="Synnott J.M."/>
            <person name="Choo C."/>
            <person name="Paponov I."/>
            <person name="Finkler A."/>
            <person name="Soon Heng Tan C."/>
            <person name="Hutchins A.P."/>
            <person name="Weinmeier T."/>
            <person name="Rattei T."/>
            <person name="Chu J.S."/>
            <person name="Gimenez G."/>
            <person name="Irimia M."/>
            <person name="Rigden D.J."/>
            <person name="Fitzpatrick D.A."/>
            <person name="Lorenzo-Morales J."/>
            <person name="Bateman A."/>
            <person name="Chiu C.H."/>
            <person name="Tang P."/>
            <person name="Hegemann P."/>
            <person name="Fromm H."/>
            <person name="Raoult D."/>
            <person name="Greub G."/>
            <person name="Miranda-Saavedra D."/>
            <person name="Chen N."/>
            <person name="Nash P."/>
            <person name="Ginger M.L."/>
            <person name="Horn M."/>
            <person name="Schaap P."/>
            <person name="Caler L."/>
            <person name="Loftus B."/>
        </authorList>
    </citation>
    <scope>NUCLEOTIDE SEQUENCE [LARGE SCALE GENOMIC DNA]</scope>
    <source>
        <strain evidence="4 5">Neff</strain>
    </source>
</reference>
<keyword evidence="5" id="KW-1185">Reference proteome</keyword>
<feature type="compositionally biased region" description="Basic and acidic residues" evidence="1">
    <location>
        <begin position="479"/>
        <end position="494"/>
    </location>
</feature>
<dbReference type="Gene3D" id="1.25.40.10">
    <property type="entry name" value="Tetratricopeptide repeat domain"/>
    <property type="match status" value="1"/>
</dbReference>
<keyword evidence="2" id="KW-1133">Transmembrane helix</keyword>
<dbReference type="KEGG" id="acan:ACA1_075740"/>
<evidence type="ECO:0000256" key="2">
    <source>
        <dbReference type="SAM" id="Phobius"/>
    </source>
</evidence>